<name>A0ABX8VA69_9FLAO</name>
<evidence type="ECO:0000259" key="3">
    <source>
        <dbReference type="Pfam" id="PF13448"/>
    </source>
</evidence>
<organism evidence="5 6">
    <name type="scientific">Flavobacterium litorale</name>
    <dbReference type="NCBI Taxonomy" id="2856519"/>
    <lineage>
        <taxon>Bacteria</taxon>
        <taxon>Pseudomonadati</taxon>
        <taxon>Bacteroidota</taxon>
        <taxon>Flavobacteriia</taxon>
        <taxon>Flavobacteriales</taxon>
        <taxon>Flavobacteriaceae</taxon>
        <taxon>Flavobacterium</taxon>
    </lineage>
</organism>
<gene>
    <name evidence="5" type="ORF">K1I41_08295</name>
</gene>
<dbReference type="InterPro" id="IPR026444">
    <property type="entry name" value="Secre_tail"/>
</dbReference>
<dbReference type="InterPro" id="IPR025193">
    <property type="entry name" value="DUF4114"/>
</dbReference>
<reference evidence="5 6" key="1">
    <citation type="submission" date="2021-07" db="EMBL/GenBank/DDBJ databases">
        <title>Flavobacterium WSW3-B6 sp.nov, isolated from seaweed.</title>
        <authorList>
            <person name="Muhammad N."/>
            <person name="Ho H."/>
            <person name="Lee Y.-J."/>
            <person name="Nguyen T."/>
            <person name="Ho J."/>
            <person name="Kim S.-G."/>
        </authorList>
    </citation>
    <scope>NUCLEOTIDE SEQUENCE [LARGE SCALE GENOMIC DNA]</scope>
    <source>
        <strain evidence="5 6">WSW3-B6</strain>
    </source>
</reference>
<evidence type="ECO:0000313" key="5">
    <source>
        <dbReference type="EMBL" id="QYJ67554.1"/>
    </source>
</evidence>
<dbReference type="Pfam" id="PF18962">
    <property type="entry name" value="Por_Secre_tail"/>
    <property type="match status" value="1"/>
</dbReference>
<sequence length="809" mass="88704">MKKLLLLTALLTNTLIVAQEYQYLGTYNNQGVPDYLEAEGDVVTQATLDLVSNSLPEGYPVPQYNPQYISAGYDTDVILNDDAAVWVTFVKEGAGYKNILGFYTYDVNNPPTSAPTTEDITIVFPNVSALYSGGGLLAGDKVKIGDFEAGTGIGWVLLANGWNGSVTDGLWRVFSNPNYNPEADPELRHHNVLLADPDNERLILGFEDIRRDYGSCDNDFNDAVFYVTANPYEAIQVANYADVSTAADVSSGNDGGLESNGNLAGLIAKRNFERTKTNSFLNKKALQIPFAMSNVQMKSSVATMESLFPDTGMFGNETAYISSPEDLIGITNADEIFAIDYYVNTERVAAALATKTTGNVYDHSKVICDRLNGSSLEDVRTIKLQGHEIIMVKLKRANGVIEYALSFSIEETATENVLHSYWNIAQYPTANYTNFQFWGANMGQVCSVANHVLNELEADKTVTDTAMENRIPSVFVKNGTYKNGVLNLAIVNKSMASSLSFEGNKKVTELDDEENFTQEIALNGNLNQTVQVVTGGIFDIGFSINANTSVRADGLYMADGPWGVDYNEAEASLTTFNITGYNMETEVEAGTYTIERDATVAGTLYGTVNLFRNILAGELTLDATEYEAINFNYQSTHAIEVVMVTEGLSDWNNRLRFQIPATENIMEYSIALSDFTNGTESYEGGNIKEFVFSVIGNYTSFDPFQISVSALRLGAQAALSTDTFEALSATKMYNYPNPFSGHTTVVLPEQTSKADVQLVDMMGRVVMSNSYNVTNNEIAVTADGLPKGIYIMMVTTTENKTYQLRCMVQ</sequence>
<protein>
    <submittedName>
        <fullName evidence="5">DUF4114 domain-containing protein</fullName>
    </submittedName>
</protein>
<feature type="signal peptide" evidence="2">
    <location>
        <begin position="1"/>
        <end position="18"/>
    </location>
</feature>
<dbReference type="Pfam" id="PF13448">
    <property type="entry name" value="DUF4114"/>
    <property type="match status" value="1"/>
</dbReference>
<dbReference type="NCBIfam" id="TIGR04183">
    <property type="entry name" value="Por_Secre_tail"/>
    <property type="match status" value="1"/>
</dbReference>
<accession>A0ABX8VA69</accession>
<dbReference type="EMBL" id="CP080429">
    <property type="protein sequence ID" value="QYJ67554.1"/>
    <property type="molecule type" value="Genomic_DNA"/>
</dbReference>
<keyword evidence="1 2" id="KW-0732">Signal</keyword>
<evidence type="ECO:0000256" key="1">
    <source>
        <dbReference type="ARBA" id="ARBA00022729"/>
    </source>
</evidence>
<proteinExistence type="predicted"/>
<feature type="chain" id="PRO_5047310327" evidence="2">
    <location>
        <begin position="19"/>
        <end position="809"/>
    </location>
</feature>
<dbReference type="Proteomes" id="UP000825381">
    <property type="component" value="Chromosome"/>
</dbReference>
<evidence type="ECO:0000259" key="4">
    <source>
        <dbReference type="Pfam" id="PF18962"/>
    </source>
</evidence>
<evidence type="ECO:0000313" key="6">
    <source>
        <dbReference type="Proteomes" id="UP000825381"/>
    </source>
</evidence>
<feature type="domain" description="Secretion system C-terminal sorting" evidence="4">
    <location>
        <begin position="735"/>
        <end position="802"/>
    </location>
</feature>
<feature type="domain" description="DUF4114" evidence="3">
    <location>
        <begin position="147"/>
        <end position="230"/>
    </location>
</feature>
<evidence type="ECO:0000256" key="2">
    <source>
        <dbReference type="SAM" id="SignalP"/>
    </source>
</evidence>
<dbReference type="RefSeq" id="WP_220639899.1">
    <property type="nucleotide sequence ID" value="NZ_CP080429.1"/>
</dbReference>
<keyword evidence="6" id="KW-1185">Reference proteome</keyword>